<organism evidence="5 6">
    <name type="scientific">Flavobacterium chungnamense</name>
    <dbReference type="NCBI Taxonomy" id="706182"/>
    <lineage>
        <taxon>Bacteria</taxon>
        <taxon>Pseudomonadati</taxon>
        <taxon>Bacteroidota</taxon>
        <taxon>Flavobacteriia</taxon>
        <taxon>Flavobacteriales</taxon>
        <taxon>Flavobacteriaceae</taxon>
        <taxon>Flavobacterium</taxon>
    </lineage>
</organism>
<proteinExistence type="inferred from homology"/>
<dbReference type="RefSeq" id="WP_345088892.1">
    <property type="nucleotide sequence ID" value="NZ_BAABCS010000002.1"/>
</dbReference>
<name>A0ABP7UC95_9FLAO</name>
<dbReference type="InterPro" id="IPR020019">
    <property type="entry name" value="AcTrfase_PglD-like"/>
</dbReference>
<keyword evidence="6" id="KW-1185">Reference proteome</keyword>
<accession>A0ABP7UC95</accession>
<dbReference type="PANTHER" id="PTHR43300">
    <property type="entry name" value="ACETYLTRANSFERASE"/>
    <property type="match status" value="1"/>
</dbReference>
<protein>
    <submittedName>
        <fullName evidence="5">Acetyltransferase</fullName>
    </submittedName>
</protein>
<evidence type="ECO:0000256" key="3">
    <source>
        <dbReference type="ARBA" id="ARBA00022737"/>
    </source>
</evidence>
<dbReference type="InterPro" id="IPR041561">
    <property type="entry name" value="PglD_N"/>
</dbReference>
<gene>
    <name evidence="5" type="ORF">GCM10022388_00410</name>
</gene>
<dbReference type="InterPro" id="IPR018357">
    <property type="entry name" value="Hexapep_transf_CS"/>
</dbReference>
<dbReference type="Pfam" id="PF17836">
    <property type="entry name" value="PglD_N"/>
    <property type="match status" value="1"/>
</dbReference>
<keyword evidence="3" id="KW-0677">Repeat</keyword>
<sequence length="216" mass="22919">MQNIVIIGAGGFGREVKTIIDAINKVEKTYNFIGYYDDGIAKGTLINNFPVLGNLHDLNSSSEPISVLLGIGEPTTKSKIIAKLSSDKINFPTLIHPSVQISEDEVTISKGCIICGGTIITCNIVIGSFVTLNLMCTIGHDTIIDDFSSFMPSVNISGEVHIQEKVYVGTGAKIINQLTIGTATIVGAGAVVSKSLPDYCTAVGIPAKPIKFHNHD</sequence>
<dbReference type="Proteomes" id="UP001500426">
    <property type="component" value="Unassembled WGS sequence"/>
</dbReference>
<feature type="domain" description="PglD N-terminal" evidence="4">
    <location>
        <begin position="3"/>
        <end position="84"/>
    </location>
</feature>
<evidence type="ECO:0000313" key="6">
    <source>
        <dbReference type="Proteomes" id="UP001500426"/>
    </source>
</evidence>
<evidence type="ECO:0000256" key="2">
    <source>
        <dbReference type="ARBA" id="ARBA00022679"/>
    </source>
</evidence>
<dbReference type="PANTHER" id="PTHR43300:SF7">
    <property type="entry name" value="UDP-N-ACETYLBACILLOSAMINE N-ACETYLTRANSFERASE"/>
    <property type="match status" value="1"/>
</dbReference>
<dbReference type="NCBIfam" id="TIGR03570">
    <property type="entry name" value="NeuD_NnaD"/>
    <property type="match status" value="1"/>
</dbReference>
<reference evidence="6" key="1">
    <citation type="journal article" date="2019" name="Int. J. Syst. Evol. Microbiol.">
        <title>The Global Catalogue of Microorganisms (GCM) 10K type strain sequencing project: providing services to taxonomists for standard genome sequencing and annotation.</title>
        <authorList>
            <consortium name="The Broad Institute Genomics Platform"/>
            <consortium name="The Broad Institute Genome Sequencing Center for Infectious Disease"/>
            <person name="Wu L."/>
            <person name="Ma J."/>
        </authorList>
    </citation>
    <scope>NUCLEOTIDE SEQUENCE [LARGE SCALE GENOMIC DNA]</scope>
    <source>
        <strain evidence="6">JCM 17068</strain>
    </source>
</reference>
<dbReference type="InterPro" id="IPR050179">
    <property type="entry name" value="Trans_hexapeptide_repeat"/>
</dbReference>
<dbReference type="CDD" id="cd03360">
    <property type="entry name" value="LbH_AT_putative"/>
    <property type="match status" value="1"/>
</dbReference>
<evidence type="ECO:0000256" key="1">
    <source>
        <dbReference type="ARBA" id="ARBA00007274"/>
    </source>
</evidence>
<evidence type="ECO:0000313" key="5">
    <source>
        <dbReference type="EMBL" id="GAA4039811.1"/>
    </source>
</evidence>
<keyword evidence="2" id="KW-0808">Transferase</keyword>
<dbReference type="PROSITE" id="PS00101">
    <property type="entry name" value="HEXAPEP_TRANSFERASES"/>
    <property type="match status" value="1"/>
</dbReference>
<evidence type="ECO:0000259" key="4">
    <source>
        <dbReference type="Pfam" id="PF17836"/>
    </source>
</evidence>
<dbReference type="InterPro" id="IPR011004">
    <property type="entry name" value="Trimer_LpxA-like_sf"/>
</dbReference>
<dbReference type="EMBL" id="BAABCS010000002">
    <property type="protein sequence ID" value="GAA4039811.1"/>
    <property type="molecule type" value="Genomic_DNA"/>
</dbReference>
<comment type="caution">
    <text evidence="5">The sequence shown here is derived from an EMBL/GenBank/DDBJ whole genome shotgun (WGS) entry which is preliminary data.</text>
</comment>
<dbReference type="Gene3D" id="3.40.50.20">
    <property type="match status" value="1"/>
</dbReference>
<comment type="similarity">
    <text evidence="1">Belongs to the transferase hexapeptide repeat family.</text>
</comment>
<dbReference type="Gene3D" id="2.160.10.10">
    <property type="entry name" value="Hexapeptide repeat proteins"/>
    <property type="match status" value="1"/>
</dbReference>
<dbReference type="SUPFAM" id="SSF51161">
    <property type="entry name" value="Trimeric LpxA-like enzymes"/>
    <property type="match status" value="1"/>
</dbReference>